<gene>
    <name evidence="2" type="ORF">F0M18_06835</name>
</gene>
<name>A0A5B0WZE2_9GAMM</name>
<keyword evidence="3" id="KW-1185">Reference proteome</keyword>
<sequence>MKRLTLACLAFSLSLTGLAQQPTVQLETRITGNRELPRVTYILPWRQPAEPDRNWQPAQAIADDLFEPLRRDQYRRQLYYRATLVDPGQESFFGNNNSQETRGD</sequence>
<keyword evidence="1" id="KW-0732">Signal</keyword>
<protein>
    <submittedName>
        <fullName evidence="2">Uncharacterized protein</fullName>
    </submittedName>
</protein>
<comment type="caution">
    <text evidence="2">The sequence shown here is derived from an EMBL/GenBank/DDBJ whole genome shotgun (WGS) entry which is preliminary data.</text>
</comment>
<feature type="signal peptide" evidence="1">
    <location>
        <begin position="1"/>
        <end position="19"/>
    </location>
</feature>
<proteinExistence type="predicted"/>
<accession>A0A5B0WZE2</accession>
<dbReference type="Proteomes" id="UP000323708">
    <property type="component" value="Unassembled WGS sequence"/>
</dbReference>
<evidence type="ECO:0000313" key="2">
    <source>
        <dbReference type="EMBL" id="KAA1192386.1"/>
    </source>
</evidence>
<feature type="chain" id="PRO_5022691769" evidence="1">
    <location>
        <begin position="20"/>
        <end position="104"/>
    </location>
</feature>
<evidence type="ECO:0000313" key="3">
    <source>
        <dbReference type="Proteomes" id="UP000323708"/>
    </source>
</evidence>
<evidence type="ECO:0000256" key="1">
    <source>
        <dbReference type="SAM" id="SignalP"/>
    </source>
</evidence>
<dbReference type="RefSeq" id="WP_149610678.1">
    <property type="nucleotide sequence ID" value="NZ_VTUX01000003.1"/>
</dbReference>
<reference evidence="2 3" key="1">
    <citation type="submission" date="2019-09" db="EMBL/GenBank/DDBJ databases">
        <authorList>
            <person name="Chen X.-Y."/>
        </authorList>
    </citation>
    <scope>NUCLEOTIDE SEQUENCE [LARGE SCALE GENOMIC DNA]</scope>
    <source>
        <strain evidence="2 3">NY5</strain>
    </source>
</reference>
<organism evidence="2 3">
    <name type="scientific">Pseudohalioglobus sediminis</name>
    <dbReference type="NCBI Taxonomy" id="2606449"/>
    <lineage>
        <taxon>Bacteria</taxon>
        <taxon>Pseudomonadati</taxon>
        <taxon>Pseudomonadota</taxon>
        <taxon>Gammaproteobacteria</taxon>
        <taxon>Cellvibrionales</taxon>
        <taxon>Halieaceae</taxon>
        <taxon>Pseudohalioglobus</taxon>
    </lineage>
</organism>
<dbReference type="AlphaFoldDB" id="A0A5B0WZE2"/>
<dbReference type="EMBL" id="VTUX01000003">
    <property type="protein sequence ID" value="KAA1192386.1"/>
    <property type="molecule type" value="Genomic_DNA"/>
</dbReference>